<keyword evidence="7" id="KW-1185">Reference proteome</keyword>
<dbReference type="SFLD" id="SFLDG01135">
    <property type="entry name" value="C1.5.6:_HAD__Beta-PGM__Phospha"/>
    <property type="match status" value="1"/>
</dbReference>
<evidence type="ECO:0000256" key="5">
    <source>
        <dbReference type="SAM" id="MobiDB-lite"/>
    </source>
</evidence>
<organism evidence="6 7">
    <name type="scientific">Brevibacterium salitolerans</name>
    <dbReference type="NCBI Taxonomy" id="1403566"/>
    <lineage>
        <taxon>Bacteria</taxon>
        <taxon>Bacillati</taxon>
        <taxon>Actinomycetota</taxon>
        <taxon>Actinomycetes</taxon>
        <taxon>Micrococcales</taxon>
        <taxon>Brevibacteriaceae</taxon>
        <taxon>Brevibacterium</taxon>
    </lineage>
</organism>
<dbReference type="NCBIfam" id="TIGR01509">
    <property type="entry name" value="HAD-SF-IA-v3"/>
    <property type="match status" value="1"/>
</dbReference>
<dbReference type="Pfam" id="PF00702">
    <property type="entry name" value="Hydrolase"/>
    <property type="match status" value="1"/>
</dbReference>
<evidence type="ECO:0000313" key="7">
    <source>
        <dbReference type="Proteomes" id="UP001500984"/>
    </source>
</evidence>
<dbReference type="InterPro" id="IPR023198">
    <property type="entry name" value="PGP-like_dom2"/>
</dbReference>
<comment type="similarity">
    <text evidence="2">Belongs to the HAD-like hydrolase superfamily. CbbY/CbbZ/Gph/YieH family.</text>
</comment>
<dbReference type="Gene3D" id="1.10.150.240">
    <property type="entry name" value="Putative phosphatase, domain 2"/>
    <property type="match status" value="1"/>
</dbReference>
<dbReference type="InterPro" id="IPR051600">
    <property type="entry name" value="Beta-PGM-like"/>
</dbReference>
<dbReference type="EMBL" id="BAAAPZ010000008">
    <property type="protein sequence ID" value="GAA2099870.1"/>
    <property type="molecule type" value="Genomic_DNA"/>
</dbReference>
<evidence type="ECO:0000256" key="1">
    <source>
        <dbReference type="ARBA" id="ARBA00001946"/>
    </source>
</evidence>
<keyword evidence="3" id="KW-0479">Metal-binding</keyword>
<dbReference type="InterPro" id="IPR036412">
    <property type="entry name" value="HAD-like_sf"/>
</dbReference>
<keyword evidence="4" id="KW-0460">Magnesium</keyword>
<gene>
    <name evidence="6" type="ORF">GCM10009823_21930</name>
</gene>
<evidence type="ECO:0000256" key="2">
    <source>
        <dbReference type="ARBA" id="ARBA00006171"/>
    </source>
</evidence>
<dbReference type="Gene3D" id="3.40.50.1000">
    <property type="entry name" value="HAD superfamily/HAD-like"/>
    <property type="match status" value="1"/>
</dbReference>
<feature type="region of interest" description="Disordered" evidence="5">
    <location>
        <begin position="1"/>
        <end position="24"/>
    </location>
</feature>
<dbReference type="Proteomes" id="UP001500984">
    <property type="component" value="Unassembled WGS sequence"/>
</dbReference>
<dbReference type="PANTHER" id="PTHR46193:SF10">
    <property type="entry name" value="6-PHOSPHOGLUCONATE PHOSPHATASE"/>
    <property type="match status" value="1"/>
</dbReference>
<reference evidence="7" key="1">
    <citation type="journal article" date="2019" name="Int. J. Syst. Evol. Microbiol.">
        <title>The Global Catalogue of Microorganisms (GCM) 10K type strain sequencing project: providing services to taxonomists for standard genome sequencing and annotation.</title>
        <authorList>
            <consortium name="The Broad Institute Genomics Platform"/>
            <consortium name="The Broad Institute Genome Sequencing Center for Infectious Disease"/>
            <person name="Wu L."/>
            <person name="Ma J."/>
        </authorList>
    </citation>
    <scope>NUCLEOTIDE SEQUENCE [LARGE SCALE GENOMIC DNA]</scope>
    <source>
        <strain evidence="7">JCM 15900</strain>
    </source>
</reference>
<protein>
    <submittedName>
        <fullName evidence="6">HAD family phosphatase</fullName>
    </submittedName>
</protein>
<evidence type="ECO:0000256" key="3">
    <source>
        <dbReference type="ARBA" id="ARBA00022723"/>
    </source>
</evidence>
<dbReference type="SFLD" id="SFLDS00003">
    <property type="entry name" value="Haloacid_Dehalogenase"/>
    <property type="match status" value="1"/>
</dbReference>
<dbReference type="SUPFAM" id="SSF56784">
    <property type="entry name" value="HAD-like"/>
    <property type="match status" value="1"/>
</dbReference>
<comment type="cofactor">
    <cofactor evidence="1">
        <name>Mg(2+)</name>
        <dbReference type="ChEBI" id="CHEBI:18420"/>
    </cofactor>
</comment>
<accession>A0ABP5IJU2</accession>
<proteinExistence type="inferred from homology"/>
<dbReference type="SFLD" id="SFLDG01129">
    <property type="entry name" value="C1.5:_HAD__Beta-PGM__Phosphata"/>
    <property type="match status" value="1"/>
</dbReference>
<dbReference type="InterPro" id="IPR006439">
    <property type="entry name" value="HAD-SF_hydro_IA"/>
</dbReference>
<comment type="caution">
    <text evidence="6">The sequence shown here is derived from an EMBL/GenBank/DDBJ whole genome shotgun (WGS) entry which is preliminary data.</text>
</comment>
<dbReference type="InterPro" id="IPR023214">
    <property type="entry name" value="HAD_sf"/>
</dbReference>
<sequence length="251" mass="26248">MNSPVTPAAGSSAASVRAAETPSDRLGSPVLPYTAVLFDCDGVLVDSESITQSVLRDMLEELGWSLTREECIRLFVGKALKDEWEVILRHTGVRIDDAWLAAFRERRNAALRTDLTSVPGIESALEAVRAAYGDRIAVGTGADRGKCELQLGLTGLDRYFSGRVFSGMEMPRSKPAPDVYLAAARALGIDPAGAAVIEDSAAGVRAGAAAGARVLGFSRGDVASTPAAELLAAGASEVFADMRELPALLGA</sequence>
<evidence type="ECO:0000256" key="4">
    <source>
        <dbReference type="ARBA" id="ARBA00022842"/>
    </source>
</evidence>
<evidence type="ECO:0000313" key="6">
    <source>
        <dbReference type="EMBL" id="GAA2099870.1"/>
    </source>
</evidence>
<name>A0ABP5IJU2_9MICO</name>
<feature type="compositionally biased region" description="Low complexity" evidence="5">
    <location>
        <begin position="8"/>
        <end position="19"/>
    </location>
</feature>
<dbReference type="PANTHER" id="PTHR46193">
    <property type="entry name" value="6-PHOSPHOGLUCONATE PHOSPHATASE"/>
    <property type="match status" value="1"/>
</dbReference>